<dbReference type="InterPro" id="IPR028082">
    <property type="entry name" value="Peripla_BP_I"/>
</dbReference>
<evidence type="ECO:0000256" key="4">
    <source>
        <dbReference type="ARBA" id="ARBA00023163"/>
    </source>
</evidence>
<dbReference type="SUPFAM" id="SSF53822">
    <property type="entry name" value="Periplasmic binding protein-like I"/>
    <property type="match status" value="1"/>
</dbReference>
<keyword evidence="1" id="KW-0678">Repressor</keyword>
<reference evidence="7" key="1">
    <citation type="submission" date="2020-11" db="EMBL/GenBank/DDBJ databases">
        <title>Whole-genome analyses of Nonomuraea sp. K274.</title>
        <authorList>
            <person name="Veyisoglu A."/>
        </authorList>
    </citation>
    <scope>NUCLEOTIDE SEQUENCE</scope>
    <source>
        <strain evidence="7">K274</strain>
    </source>
</reference>
<keyword evidence="2" id="KW-0805">Transcription regulation</keyword>
<evidence type="ECO:0000259" key="6">
    <source>
        <dbReference type="SMART" id="SM00354"/>
    </source>
</evidence>
<dbReference type="PANTHER" id="PTHR30146">
    <property type="entry name" value="LACI-RELATED TRANSCRIPTIONAL REPRESSOR"/>
    <property type="match status" value="1"/>
</dbReference>
<keyword evidence="3" id="KW-0238">DNA-binding</keyword>
<evidence type="ECO:0000256" key="1">
    <source>
        <dbReference type="ARBA" id="ARBA00022491"/>
    </source>
</evidence>
<evidence type="ECO:0000313" key="8">
    <source>
        <dbReference type="Proteomes" id="UP000605361"/>
    </source>
</evidence>
<protein>
    <submittedName>
        <fullName evidence="7">Substrate-binding domain-containing protein</fullName>
    </submittedName>
</protein>
<dbReference type="CDD" id="cd01392">
    <property type="entry name" value="HTH_LacI"/>
    <property type="match status" value="1"/>
</dbReference>
<evidence type="ECO:0000256" key="5">
    <source>
        <dbReference type="SAM" id="MobiDB-lite"/>
    </source>
</evidence>
<keyword evidence="4" id="KW-0804">Transcription</keyword>
<evidence type="ECO:0000256" key="3">
    <source>
        <dbReference type="ARBA" id="ARBA00023125"/>
    </source>
</evidence>
<dbReference type="InterPro" id="IPR010982">
    <property type="entry name" value="Lambda_DNA-bd_dom_sf"/>
</dbReference>
<evidence type="ECO:0000313" key="7">
    <source>
        <dbReference type="EMBL" id="MBF8191824.1"/>
    </source>
</evidence>
<proteinExistence type="predicted"/>
<dbReference type="Gene3D" id="1.10.260.40">
    <property type="entry name" value="lambda repressor-like DNA-binding domains"/>
    <property type="match status" value="1"/>
</dbReference>
<keyword evidence="8" id="KW-1185">Reference proteome</keyword>
<sequence length="361" mass="38431">MFVEVTPGSPTCGRGHGVRGNEVSPPSQERPNVTMRMVASASGVHVSTVSRVLRRAAMGEPPLSETDVRILRIAADMRYVVNPNAASLTTKRSTAFGVLVPSLTDTVLATIYDSVENTAKAAGFETFVANTHDDPAEQSRRIELLLGRHVDGLILGDAHLDGASLTALKRRGVRFVLVSRRSTDHLSITGDDHHGGYLAGRHLAGLGHRVIGIVAGPGWASTSVDRVDGCVAGAADGGVTIRPAHIVEAGFEVHSGREGAAELLSSPEPPTAIFTVNDLSAIGVYGELRRRGLRPGHDVAVIGYNDLPLSAELPVPLTTLRSPLDEMGRLAVETLLSLLEGKDMESVRLRPELRIRESTRP</sequence>
<dbReference type="Gene3D" id="3.40.50.2300">
    <property type="match status" value="2"/>
</dbReference>
<dbReference type="GO" id="GO:0000976">
    <property type="term" value="F:transcription cis-regulatory region binding"/>
    <property type="evidence" value="ECO:0007669"/>
    <property type="project" value="TreeGrafter"/>
</dbReference>
<dbReference type="PANTHER" id="PTHR30146:SF148">
    <property type="entry name" value="HTH-TYPE TRANSCRIPTIONAL REPRESSOR PURR-RELATED"/>
    <property type="match status" value="1"/>
</dbReference>
<dbReference type="CDD" id="cd06285">
    <property type="entry name" value="PBP1_LacI-like"/>
    <property type="match status" value="1"/>
</dbReference>
<dbReference type="SMART" id="SM00354">
    <property type="entry name" value="HTH_LACI"/>
    <property type="match status" value="1"/>
</dbReference>
<dbReference type="Proteomes" id="UP000605361">
    <property type="component" value="Unassembled WGS sequence"/>
</dbReference>
<feature type="region of interest" description="Disordered" evidence="5">
    <location>
        <begin position="1"/>
        <end position="30"/>
    </location>
</feature>
<gene>
    <name evidence="7" type="ORF">ITP53_40315</name>
</gene>
<dbReference type="SUPFAM" id="SSF47413">
    <property type="entry name" value="lambda repressor-like DNA-binding domains"/>
    <property type="match status" value="1"/>
</dbReference>
<dbReference type="EMBL" id="JADOGI010000179">
    <property type="protein sequence ID" value="MBF8191824.1"/>
    <property type="molecule type" value="Genomic_DNA"/>
</dbReference>
<dbReference type="InterPro" id="IPR046335">
    <property type="entry name" value="LacI/GalR-like_sensor"/>
</dbReference>
<dbReference type="AlphaFoldDB" id="A0A931F1F3"/>
<organism evidence="7 8">
    <name type="scientific">Nonomuraea cypriaca</name>
    <dbReference type="NCBI Taxonomy" id="1187855"/>
    <lineage>
        <taxon>Bacteria</taxon>
        <taxon>Bacillati</taxon>
        <taxon>Actinomycetota</taxon>
        <taxon>Actinomycetes</taxon>
        <taxon>Streptosporangiales</taxon>
        <taxon>Streptosporangiaceae</taxon>
        <taxon>Nonomuraea</taxon>
    </lineage>
</organism>
<comment type="caution">
    <text evidence="7">The sequence shown here is derived from an EMBL/GenBank/DDBJ whole genome shotgun (WGS) entry which is preliminary data.</text>
</comment>
<dbReference type="InterPro" id="IPR000843">
    <property type="entry name" value="HTH_LacI"/>
</dbReference>
<name>A0A931F1F3_9ACTN</name>
<dbReference type="Pfam" id="PF13377">
    <property type="entry name" value="Peripla_BP_3"/>
    <property type="match status" value="1"/>
</dbReference>
<feature type="domain" description="HTH lacI-type" evidence="6">
    <location>
        <begin position="32"/>
        <end position="105"/>
    </location>
</feature>
<evidence type="ECO:0000256" key="2">
    <source>
        <dbReference type="ARBA" id="ARBA00023015"/>
    </source>
</evidence>
<dbReference type="GO" id="GO:0003700">
    <property type="term" value="F:DNA-binding transcription factor activity"/>
    <property type="evidence" value="ECO:0007669"/>
    <property type="project" value="TreeGrafter"/>
</dbReference>
<accession>A0A931F1F3</accession>